<dbReference type="PRINTS" id="PR01021">
    <property type="entry name" value="OMPADOMAIN"/>
</dbReference>
<feature type="compositionally biased region" description="Acidic residues" evidence="5">
    <location>
        <begin position="124"/>
        <end position="142"/>
    </location>
</feature>
<sequence length="255" mass="27598">MTATNNAEEEVNFYQVLSKGGNPTTAEGVSLIDTTNSDKYLPLRTAEDETCHCSDWSDDKDIEPGGSIDFWVAYPEPPDDVSVVTVTTNASPDFLDVPVVDAEGSNDEIAEADVADPEIRELSSYEDGEDETVSREESEDESSIMLSSDVLFDVDESELTDDADETLEQVAQEIDNASADTVSIDGYTDNTGNDSINDPLSEDRAEAVQSALEDLVTRSGVSYEANGHGSADPVADNSTEDGRQKNRRVTVTFEK</sequence>
<dbReference type="InterPro" id="IPR050330">
    <property type="entry name" value="Bact_OuterMem_StrucFunc"/>
</dbReference>
<dbReference type="GO" id="GO:0009279">
    <property type="term" value="C:cell outer membrane"/>
    <property type="evidence" value="ECO:0007669"/>
    <property type="project" value="UniProtKB-SubCell"/>
</dbReference>
<dbReference type="EMBL" id="RJMB01000016">
    <property type="protein sequence ID" value="RNL83534.1"/>
    <property type="molecule type" value="Genomic_DNA"/>
</dbReference>
<dbReference type="InterPro" id="IPR036737">
    <property type="entry name" value="OmpA-like_sf"/>
</dbReference>
<protein>
    <submittedName>
        <fullName evidence="7">OmpA family protein</fullName>
    </submittedName>
</protein>
<keyword evidence="8" id="KW-1185">Reference proteome</keyword>
<dbReference type="AlphaFoldDB" id="A0A3N0E6R6"/>
<dbReference type="PROSITE" id="PS51123">
    <property type="entry name" value="OMPA_2"/>
    <property type="match status" value="1"/>
</dbReference>
<evidence type="ECO:0000313" key="8">
    <source>
        <dbReference type="Proteomes" id="UP000269198"/>
    </source>
</evidence>
<reference evidence="7 8" key="1">
    <citation type="submission" date="2018-11" db="EMBL/GenBank/DDBJ databases">
        <title>The genome draft of YIM 96095.</title>
        <authorList>
            <person name="Tang S.-K."/>
            <person name="Chunyu W.-X."/>
            <person name="Feng Y.-Z."/>
        </authorList>
    </citation>
    <scope>NUCLEOTIDE SEQUENCE [LARGE SCALE GENOMIC DNA]</scope>
    <source>
        <strain evidence="7 8">YIM 96095</strain>
    </source>
</reference>
<evidence type="ECO:0000256" key="3">
    <source>
        <dbReference type="ARBA" id="ARBA00023237"/>
    </source>
</evidence>
<evidence type="ECO:0000259" key="6">
    <source>
        <dbReference type="PROSITE" id="PS51123"/>
    </source>
</evidence>
<organism evidence="7 8">
    <name type="scientific">Halostreptopolyspora alba</name>
    <dbReference type="NCBI Taxonomy" id="2487137"/>
    <lineage>
        <taxon>Bacteria</taxon>
        <taxon>Bacillati</taxon>
        <taxon>Actinomycetota</taxon>
        <taxon>Actinomycetes</taxon>
        <taxon>Streptosporangiales</taxon>
        <taxon>Nocardiopsidaceae</taxon>
        <taxon>Halostreptopolyspora</taxon>
    </lineage>
</organism>
<proteinExistence type="predicted"/>
<keyword evidence="2 4" id="KW-0472">Membrane</keyword>
<gene>
    <name evidence="7" type="ORF">EFW17_15955</name>
</gene>
<feature type="compositionally biased region" description="Polar residues" evidence="5">
    <location>
        <begin position="188"/>
        <end position="198"/>
    </location>
</feature>
<comment type="caution">
    <text evidence="7">The sequence shown here is derived from an EMBL/GenBank/DDBJ whole genome shotgun (WGS) entry which is preliminary data.</text>
</comment>
<dbReference type="Proteomes" id="UP000269198">
    <property type="component" value="Unassembled WGS sequence"/>
</dbReference>
<dbReference type="Pfam" id="PF00691">
    <property type="entry name" value="OmpA"/>
    <property type="match status" value="1"/>
</dbReference>
<evidence type="ECO:0000256" key="4">
    <source>
        <dbReference type="PROSITE-ProRule" id="PRU00473"/>
    </source>
</evidence>
<evidence type="ECO:0000256" key="5">
    <source>
        <dbReference type="SAM" id="MobiDB-lite"/>
    </source>
</evidence>
<name>A0A3N0E6R6_9ACTN</name>
<dbReference type="PANTHER" id="PTHR30329">
    <property type="entry name" value="STATOR ELEMENT OF FLAGELLAR MOTOR COMPLEX"/>
    <property type="match status" value="1"/>
</dbReference>
<keyword evidence="3" id="KW-0998">Cell outer membrane</keyword>
<dbReference type="PANTHER" id="PTHR30329:SF21">
    <property type="entry name" value="LIPOPROTEIN YIAD-RELATED"/>
    <property type="match status" value="1"/>
</dbReference>
<feature type="domain" description="OmpA-like" evidence="6">
    <location>
        <begin position="139"/>
        <end position="255"/>
    </location>
</feature>
<dbReference type="CDD" id="cd07185">
    <property type="entry name" value="OmpA_C-like"/>
    <property type="match status" value="1"/>
</dbReference>
<evidence type="ECO:0000256" key="1">
    <source>
        <dbReference type="ARBA" id="ARBA00004442"/>
    </source>
</evidence>
<feature type="region of interest" description="Disordered" evidence="5">
    <location>
        <begin position="220"/>
        <end position="255"/>
    </location>
</feature>
<comment type="subcellular location">
    <subcellularLocation>
        <location evidence="1">Cell outer membrane</location>
    </subcellularLocation>
</comment>
<dbReference type="InterPro" id="IPR006665">
    <property type="entry name" value="OmpA-like"/>
</dbReference>
<feature type="region of interest" description="Disordered" evidence="5">
    <location>
        <begin position="175"/>
        <end position="200"/>
    </location>
</feature>
<accession>A0A3N0E6R6</accession>
<dbReference type="Gene3D" id="3.30.1330.60">
    <property type="entry name" value="OmpA-like domain"/>
    <property type="match status" value="1"/>
</dbReference>
<evidence type="ECO:0000313" key="7">
    <source>
        <dbReference type="EMBL" id="RNL83534.1"/>
    </source>
</evidence>
<feature type="region of interest" description="Disordered" evidence="5">
    <location>
        <begin position="123"/>
        <end position="146"/>
    </location>
</feature>
<dbReference type="PRINTS" id="PR01023">
    <property type="entry name" value="NAFLGMOTY"/>
</dbReference>
<dbReference type="SUPFAM" id="SSF103088">
    <property type="entry name" value="OmpA-like"/>
    <property type="match status" value="1"/>
</dbReference>
<dbReference type="OrthoDB" id="9782229at2"/>
<evidence type="ECO:0000256" key="2">
    <source>
        <dbReference type="ARBA" id="ARBA00023136"/>
    </source>
</evidence>
<dbReference type="InterPro" id="IPR006664">
    <property type="entry name" value="OMP_bac"/>
</dbReference>